<dbReference type="EMBL" id="JADYXP020000021">
    <property type="protein sequence ID" value="KAL0103521.1"/>
    <property type="molecule type" value="Genomic_DNA"/>
</dbReference>
<evidence type="ECO:0000313" key="2">
    <source>
        <dbReference type="Proteomes" id="UP001430953"/>
    </source>
</evidence>
<protein>
    <submittedName>
        <fullName evidence="1">Uncharacterized protein</fullName>
    </submittedName>
</protein>
<dbReference type="Proteomes" id="UP001430953">
    <property type="component" value="Unassembled WGS sequence"/>
</dbReference>
<organism evidence="1 2">
    <name type="scientific">Cardiocondyla obscurior</name>
    <dbReference type="NCBI Taxonomy" id="286306"/>
    <lineage>
        <taxon>Eukaryota</taxon>
        <taxon>Metazoa</taxon>
        <taxon>Ecdysozoa</taxon>
        <taxon>Arthropoda</taxon>
        <taxon>Hexapoda</taxon>
        <taxon>Insecta</taxon>
        <taxon>Pterygota</taxon>
        <taxon>Neoptera</taxon>
        <taxon>Endopterygota</taxon>
        <taxon>Hymenoptera</taxon>
        <taxon>Apocrita</taxon>
        <taxon>Aculeata</taxon>
        <taxon>Formicoidea</taxon>
        <taxon>Formicidae</taxon>
        <taxon>Myrmicinae</taxon>
        <taxon>Cardiocondyla</taxon>
    </lineage>
</organism>
<sequence>MYSRLYKFNVTYQTMARTIKYHNNFSNYIKLQFRMNNYTIVRKKKKNYFRVLFYIYFRLQFINEIRTHDCNTAGSSNSCSFNQFPVIKKSILQFACAASKLPSNILHGDRVLNEEKFKYGAL</sequence>
<gene>
    <name evidence="1" type="ORF">PUN28_017650</name>
</gene>
<accession>A0AAW2EIF5</accession>
<evidence type="ECO:0000313" key="1">
    <source>
        <dbReference type="EMBL" id="KAL0103521.1"/>
    </source>
</evidence>
<keyword evidence="2" id="KW-1185">Reference proteome</keyword>
<reference evidence="1 2" key="1">
    <citation type="submission" date="2023-03" db="EMBL/GenBank/DDBJ databases">
        <title>High recombination rates correlate with genetic variation in Cardiocondyla obscurior ants.</title>
        <authorList>
            <person name="Errbii M."/>
        </authorList>
    </citation>
    <scope>NUCLEOTIDE SEQUENCE [LARGE SCALE GENOMIC DNA]</scope>
    <source>
        <strain evidence="1">Alpha-2009</strain>
        <tissue evidence="1">Whole body</tissue>
    </source>
</reference>
<name>A0AAW2EIF5_9HYME</name>
<comment type="caution">
    <text evidence="1">The sequence shown here is derived from an EMBL/GenBank/DDBJ whole genome shotgun (WGS) entry which is preliminary data.</text>
</comment>
<dbReference type="AlphaFoldDB" id="A0AAW2EIF5"/>
<proteinExistence type="predicted"/>